<organism evidence="3 4">
    <name type="scientific">Martelella alba</name>
    <dbReference type="NCBI Taxonomy" id="2590451"/>
    <lineage>
        <taxon>Bacteria</taxon>
        <taxon>Pseudomonadati</taxon>
        <taxon>Pseudomonadota</taxon>
        <taxon>Alphaproteobacteria</taxon>
        <taxon>Hyphomicrobiales</taxon>
        <taxon>Aurantimonadaceae</taxon>
        <taxon>Martelella</taxon>
    </lineage>
</organism>
<feature type="coiled-coil region" evidence="1">
    <location>
        <begin position="384"/>
        <end position="411"/>
    </location>
</feature>
<protein>
    <submittedName>
        <fullName evidence="3">Uncharacterized protein</fullName>
    </submittedName>
</protein>
<dbReference type="AlphaFoldDB" id="A0A506UBS4"/>
<feature type="compositionally biased region" description="Low complexity" evidence="2">
    <location>
        <begin position="463"/>
        <end position="478"/>
    </location>
</feature>
<reference evidence="3 4" key="1">
    <citation type="submission" date="2019-06" db="EMBL/GenBank/DDBJ databases">
        <authorList>
            <person name="Li M."/>
        </authorList>
    </citation>
    <scope>NUCLEOTIDE SEQUENCE [LARGE SCALE GENOMIC DNA]</scope>
    <source>
        <strain evidence="3 4">BGMRC2036</strain>
    </source>
</reference>
<dbReference type="EMBL" id="VHLG01000004">
    <property type="protein sequence ID" value="TPW30846.1"/>
    <property type="molecule type" value="Genomic_DNA"/>
</dbReference>
<dbReference type="Proteomes" id="UP000318801">
    <property type="component" value="Unassembled WGS sequence"/>
</dbReference>
<evidence type="ECO:0000313" key="4">
    <source>
        <dbReference type="Proteomes" id="UP000318801"/>
    </source>
</evidence>
<comment type="caution">
    <text evidence="3">The sequence shown here is derived from an EMBL/GenBank/DDBJ whole genome shotgun (WGS) entry which is preliminary data.</text>
</comment>
<evidence type="ECO:0000256" key="1">
    <source>
        <dbReference type="SAM" id="Coils"/>
    </source>
</evidence>
<evidence type="ECO:0000313" key="3">
    <source>
        <dbReference type="EMBL" id="TPW30846.1"/>
    </source>
</evidence>
<dbReference type="RefSeq" id="WP_141148717.1">
    <property type="nucleotide sequence ID" value="NZ_VHLG01000004.1"/>
</dbReference>
<proteinExistence type="predicted"/>
<keyword evidence="1" id="KW-0175">Coiled coil</keyword>
<sequence>MLKLVKISTLREELISRRLQAFQMAEGDELRKLVALILDNLKSSSKLKASLNKYYTNFSKKIEKSKTEQTKLKGLLVEKEFDKFKHCMNFSYHLAKQNAISSEMMRAVACALWASTIAMLSQIAFASFQSTGCEGAGGDAASNHYNETATGQMTGCSAADQIQSAYLPPGTPAGAALGSDFAINFAPGVLGSALGAFNERRLQQQSMSGQELSHMLNVAIVLGIHSATAALGATIDFVTNVAHQVPWLESLARAVSIHFSGTVIESGIDLLRDRAMPNASEHARYFSKQAAQLVVGGVTQQAIRAAWDGGGYVADILGYGLLVNLGKKVAEMAIYRARDKKAPPEEEQAKCNLTARNELRKLDALLAGPGLLDEVTLKNRMIRRNRVEDSAELARDLIRTLQSEVEALDRLSTDSAQIGQVAHEMRNELLELWQHTIHEAVDEDASVAARIDAEGQSAGLMTLASTSGSTSSPASMTTLSEENETDLNARF</sequence>
<accession>A0A506UBS4</accession>
<evidence type="ECO:0000256" key="2">
    <source>
        <dbReference type="SAM" id="MobiDB-lite"/>
    </source>
</evidence>
<feature type="region of interest" description="Disordered" evidence="2">
    <location>
        <begin position="463"/>
        <end position="491"/>
    </location>
</feature>
<gene>
    <name evidence="3" type="ORF">FJU08_09220</name>
</gene>
<name>A0A506UBS4_9HYPH</name>
<keyword evidence="4" id="KW-1185">Reference proteome</keyword>